<protein>
    <submittedName>
        <fullName evidence="2">Uncharacterized protein</fullName>
    </submittedName>
</protein>
<evidence type="ECO:0000313" key="3">
    <source>
        <dbReference type="Proteomes" id="UP000270620"/>
    </source>
</evidence>
<proteinExistence type="predicted"/>
<keyword evidence="1" id="KW-0812">Transmembrane</keyword>
<dbReference type="AlphaFoldDB" id="A0A3R9MFA5"/>
<name>A0A3R9MFA5_9FLAO</name>
<evidence type="ECO:0000313" key="2">
    <source>
        <dbReference type="EMBL" id="RSK40743.1"/>
    </source>
</evidence>
<comment type="caution">
    <text evidence="2">The sequence shown here is derived from an EMBL/GenBank/DDBJ whole genome shotgun (WGS) entry which is preliminary data.</text>
</comment>
<organism evidence="2 3">
    <name type="scientific">Mangrovimonas spongiae</name>
    <dbReference type="NCBI Taxonomy" id="2494697"/>
    <lineage>
        <taxon>Bacteria</taxon>
        <taxon>Pseudomonadati</taxon>
        <taxon>Bacteroidota</taxon>
        <taxon>Flavobacteriia</taxon>
        <taxon>Flavobacteriales</taxon>
        <taxon>Flavobacteriaceae</taxon>
        <taxon>Mangrovimonas</taxon>
    </lineage>
</organism>
<feature type="transmembrane region" description="Helical" evidence="1">
    <location>
        <begin position="6"/>
        <end position="25"/>
    </location>
</feature>
<evidence type="ECO:0000256" key="1">
    <source>
        <dbReference type="SAM" id="Phobius"/>
    </source>
</evidence>
<keyword evidence="1" id="KW-0472">Membrane</keyword>
<gene>
    <name evidence="2" type="ORF">EJA19_07120</name>
</gene>
<dbReference type="EMBL" id="RWBG01000002">
    <property type="protein sequence ID" value="RSK40743.1"/>
    <property type="molecule type" value="Genomic_DNA"/>
</dbReference>
<sequence>MNSGITLIEAVLIAICASPFILMAINKAKNNKKHLLELSTLAKQNNYQITQHEVFANISLGLDTIKNQLLFVRNDNNIITQESINLSEIKHCTVLKHNDSKNQKNVSEINLVLTPKETKHPEKKLTFFNIQTEMMLSGQLQVAEKWKDIIDIQSKK</sequence>
<dbReference type="Proteomes" id="UP000270620">
    <property type="component" value="Unassembled WGS sequence"/>
</dbReference>
<accession>A0A3R9MFA5</accession>
<reference evidence="2 3" key="1">
    <citation type="submission" date="2018-12" db="EMBL/GenBank/DDBJ databases">
        <title>Mangrovimonas spongiae sp. nov., a novel member of the genus Mangrovimonas isolated from marine sponge.</title>
        <authorList>
            <person name="Zhuang L."/>
            <person name="Luo L."/>
        </authorList>
    </citation>
    <scope>NUCLEOTIDE SEQUENCE [LARGE SCALE GENOMIC DNA]</scope>
    <source>
        <strain evidence="2 3">HN-E26</strain>
    </source>
</reference>
<dbReference type="RefSeq" id="WP_125467656.1">
    <property type="nucleotide sequence ID" value="NZ_RWBG01000002.1"/>
</dbReference>
<keyword evidence="1" id="KW-1133">Transmembrane helix</keyword>
<dbReference type="OrthoDB" id="1524706at2"/>
<keyword evidence="3" id="KW-1185">Reference proteome</keyword>